<comment type="caution">
    <text evidence="6">The sequence shown here is derived from an EMBL/GenBank/DDBJ whole genome shotgun (WGS) entry which is preliminary data.</text>
</comment>
<dbReference type="EMBL" id="JAHWZX010000004">
    <property type="protein sequence ID" value="MBW4330474.1"/>
    <property type="molecule type" value="Genomic_DNA"/>
</dbReference>
<dbReference type="Pfam" id="PF08281">
    <property type="entry name" value="Sigma70_r4_2"/>
    <property type="match status" value="1"/>
</dbReference>
<dbReference type="PANTHER" id="PTHR43133">
    <property type="entry name" value="RNA POLYMERASE ECF-TYPE SIGMA FACTO"/>
    <property type="match status" value="1"/>
</dbReference>
<proteinExistence type="predicted"/>
<dbReference type="RefSeq" id="WP_219237577.1">
    <property type="nucleotide sequence ID" value="NZ_JAHWZX010000004.1"/>
</dbReference>
<evidence type="ECO:0000256" key="1">
    <source>
        <dbReference type="ARBA" id="ARBA00023015"/>
    </source>
</evidence>
<organism evidence="6 7">
    <name type="scientific">Stakelama flava</name>
    <dbReference type="NCBI Taxonomy" id="2860338"/>
    <lineage>
        <taxon>Bacteria</taxon>
        <taxon>Pseudomonadati</taxon>
        <taxon>Pseudomonadota</taxon>
        <taxon>Alphaproteobacteria</taxon>
        <taxon>Sphingomonadales</taxon>
        <taxon>Sphingomonadaceae</taxon>
        <taxon>Stakelama</taxon>
    </lineage>
</organism>
<dbReference type="InterPro" id="IPR007627">
    <property type="entry name" value="RNA_pol_sigma70_r2"/>
</dbReference>
<dbReference type="InterPro" id="IPR013249">
    <property type="entry name" value="RNA_pol_sigma70_r4_t2"/>
</dbReference>
<evidence type="ECO:0000256" key="3">
    <source>
        <dbReference type="ARBA" id="ARBA00023163"/>
    </source>
</evidence>
<evidence type="ECO:0000313" key="6">
    <source>
        <dbReference type="EMBL" id="MBW4330474.1"/>
    </source>
</evidence>
<dbReference type="Pfam" id="PF04542">
    <property type="entry name" value="Sigma70_r2"/>
    <property type="match status" value="1"/>
</dbReference>
<reference evidence="6 7" key="1">
    <citation type="submission" date="2021-07" db="EMBL/GenBank/DDBJ databases">
        <title>Stakelama flava sp. nov., a novel endophytic bacterium isolated from branch of Kandelia candel.</title>
        <authorList>
            <person name="Tuo L."/>
        </authorList>
    </citation>
    <scope>NUCLEOTIDE SEQUENCE [LARGE SCALE GENOMIC DNA]</scope>
    <source>
        <strain evidence="6 7">CBK3Z-3</strain>
    </source>
</reference>
<name>A0ABS6XJT5_9SPHN</name>
<gene>
    <name evidence="6" type="ORF">KY084_06245</name>
</gene>
<sequence>MVSDRTSSDHLIAELDHIGTGDREALRRLYEATSARLFGICVHILKDRELAEDALQEVYLKIWNRAGRYDRNRASPLTWLSVIARNTSLDLHRGVLRQPAGSADAIGALVDTDRIADIAMEEKQQHDRLFECLDELPQAENAAIAAAFLDGCTHSELASRQSVALGTMKSWIRRGLIRLRKCLGDD</sequence>
<keyword evidence="7" id="KW-1185">Reference proteome</keyword>
<keyword evidence="1" id="KW-0805">Transcription regulation</keyword>
<dbReference type="Proteomes" id="UP001197214">
    <property type="component" value="Unassembled WGS sequence"/>
</dbReference>
<protein>
    <submittedName>
        <fullName evidence="6">Sigma-70 family RNA polymerase sigma factor</fullName>
    </submittedName>
</protein>
<accession>A0ABS6XJT5</accession>
<evidence type="ECO:0000259" key="5">
    <source>
        <dbReference type="Pfam" id="PF08281"/>
    </source>
</evidence>
<evidence type="ECO:0000259" key="4">
    <source>
        <dbReference type="Pfam" id="PF04542"/>
    </source>
</evidence>
<feature type="domain" description="RNA polymerase sigma-70 region 2" evidence="4">
    <location>
        <begin position="29"/>
        <end position="93"/>
    </location>
</feature>
<dbReference type="InterPro" id="IPR014284">
    <property type="entry name" value="RNA_pol_sigma-70_dom"/>
</dbReference>
<dbReference type="InterPro" id="IPR039425">
    <property type="entry name" value="RNA_pol_sigma-70-like"/>
</dbReference>
<dbReference type="PANTHER" id="PTHR43133:SF62">
    <property type="entry name" value="RNA POLYMERASE SIGMA FACTOR SIGZ"/>
    <property type="match status" value="1"/>
</dbReference>
<evidence type="ECO:0000256" key="2">
    <source>
        <dbReference type="ARBA" id="ARBA00023082"/>
    </source>
</evidence>
<keyword evidence="3" id="KW-0804">Transcription</keyword>
<feature type="domain" description="RNA polymerase sigma factor 70 region 4 type 2" evidence="5">
    <location>
        <begin position="127"/>
        <end position="179"/>
    </location>
</feature>
<evidence type="ECO:0000313" key="7">
    <source>
        <dbReference type="Proteomes" id="UP001197214"/>
    </source>
</evidence>
<dbReference type="NCBIfam" id="TIGR02937">
    <property type="entry name" value="sigma70-ECF"/>
    <property type="match status" value="1"/>
</dbReference>
<keyword evidence="2" id="KW-0731">Sigma factor</keyword>